<dbReference type="Proteomes" id="UP000479335">
    <property type="component" value="Unassembled WGS sequence"/>
</dbReference>
<protein>
    <submittedName>
        <fullName evidence="1">Uncharacterized protein</fullName>
    </submittedName>
</protein>
<comment type="caution">
    <text evidence="1">The sequence shown here is derived from an EMBL/GenBank/DDBJ whole genome shotgun (WGS) entry which is preliminary data.</text>
</comment>
<sequence>MLSALISFLGGSVFRMIWGELSSWMTTRQDHAHEIERMRLQGELDAAAHTRNQDAIRLQAELGVRTIRVQGEADIGRIEADGWLTAVRGTTTATGVWLVDLWNGVIRPAVATWSIGMISGNYLKWWVLDENGWSVCGAALGIYLADRALFKRGK</sequence>
<dbReference type="AlphaFoldDB" id="A0A6L8KEA2"/>
<accession>A0A6L8KEA2</accession>
<dbReference type="RefSeq" id="WP_161009226.1">
    <property type="nucleotide sequence ID" value="NZ_WWCN01000018.1"/>
</dbReference>
<dbReference type="EMBL" id="WWCN01000018">
    <property type="protein sequence ID" value="MYM25789.1"/>
    <property type="molecule type" value="Genomic_DNA"/>
</dbReference>
<keyword evidence="2" id="KW-1185">Reference proteome</keyword>
<organism evidence="1 2">
    <name type="scientific">Duganella flavida</name>
    <dbReference type="NCBI Taxonomy" id="2692175"/>
    <lineage>
        <taxon>Bacteria</taxon>
        <taxon>Pseudomonadati</taxon>
        <taxon>Pseudomonadota</taxon>
        <taxon>Betaproteobacteria</taxon>
        <taxon>Burkholderiales</taxon>
        <taxon>Oxalobacteraceae</taxon>
        <taxon>Telluria group</taxon>
        <taxon>Duganella</taxon>
    </lineage>
</organism>
<evidence type="ECO:0000313" key="2">
    <source>
        <dbReference type="Proteomes" id="UP000479335"/>
    </source>
</evidence>
<name>A0A6L8KEA2_9BURK</name>
<proteinExistence type="predicted"/>
<reference evidence="1 2" key="1">
    <citation type="submission" date="2019-12" db="EMBL/GenBank/DDBJ databases">
        <title>Novel species isolated from a subtropical stream in China.</title>
        <authorList>
            <person name="Lu H."/>
        </authorList>
    </citation>
    <scope>NUCLEOTIDE SEQUENCE [LARGE SCALE GENOMIC DNA]</scope>
    <source>
        <strain evidence="1 2">FT135W</strain>
    </source>
</reference>
<gene>
    <name evidence="1" type="ORF">GTP46_24480</name>
</gene>
<evidence type="ECO:0000313" key="1">
    <source>
        <dbReference type="EMBL" id="MYM25789.1"/>
    </source>
</evidence>